<dbReference type="Proteomes" id="UP000494256">
    <property type="component" value="Unassembled WGS sequence"/>
</dbReference>
<dbReference type="GO" id="GO:0042302">
    <property type="term" value="F:structural constituent of cuticle"/>
    <property type="evidence" value="ECO:0007669"/>
    <property type="project" value="UniProtKB-UniRule"/>
</dbReference>
<accession>A0A8S1ADJ6</accession>
<dbReference type="Pfam" id="PF00379">
    <property type="entry name" value="Chitin_bind_4"/>
    <property type="match status" value="1"/>
</dbReference>
<keyword evidence="1" id="KW-0732">Signal</keyword>
<dbReference type="OrthoDB" id="9990815at2759"/>
<protein>
    <submittedName>
        <fullName evidence="3">Uncharacterized protein</fullName>
    </submittedName>
</protein>
<name>A0A8S1ADJ6_ARCPL</name>
<dbReference type="AlphaFoldDB" id="A0A8S1ADJ6"/>
<evidence type="ECO:0000313" key="4">
    <source>
        <dbReference type="Proteomes" id="UP000494256"/>
    </source>
</evidence>
<comment type="caution">
    <text evidence="3">The sequence shown here is derived from an EMBL/GenBank/DDBJ whole genome shotgun (WGS) entry which is preliminary data.</text>
</comment>
<reference evidence="3 4" key="1">
    <citation type="submission" date="2020-04" db="EMBL/GenBank/DDBJ databases">
        <authorList>
            <person name="Wallbank WR R."/>
            <person name="Pardo Diaz C."/>
            <person name="Kozak K."/>
            <person name="Martin S."/>
            <person name="Jiggins C."/>
            <person name="Moest M."/>
            <person name="Warren A I."/>
            <person name="Byers J.R.P. K."/>
            <person name="Montejo-Kovacevich G."/>
            <person name="Yen C E."/>
        </authorList>
    </citation>
    <scope>NUCLEOTIDE SEQUENCE [LARGE SCALE GENOMIC DNA]</scope>
</reference>
<evidence type="ECO:0000313" key="3">
    <source>
        <dbReference type="EMBL" id="CAB3243641.1"/>
    </source>
</evidence>
<proteinExistence type="predicted"/>
<sequence>MQYENIKIYTYTHNDYSFLTLNSISREETGRLVNIVENNDHIAVEGSYFDNDPDGRDVIVKYTADENGYRIIGSKSNFLYKFLHYLVM</sequence>
<gene>
    <name evidence="3" type="ORF">APLA_LOCUS10462</name>
</gene>
<evidence type="ECO:0000256" key="1">
    <source>
        <dbReference type="ARBA" id="ARBA00022729"/>
    </source>
</evidence>
<dbReference type="InterPro" id="IPR000618">
    <property type="entry name" value="Insect_cuticle"/>
</dbReference>
<evidence type="ECO:0000256" key="2">
    <source>
        <dbReference type="PROSITE-ProRule" id="PRU00497"/>
    </source>
</evidence>
<dbReference type="PROSITE" id="PS51155">
    <property type="entry name" value="CHIT_BIND_RR_2"/>
    <property type="match status" value="1"/>
</dbReference>
<keyword evidence="2" id="KW-0193">Cuticle</keyword>
<dbReference type="EMBL" id="CADEBD010000314">
    <property type="protein sequence ID" value="CAB3243641.1"/>
    <property type="molecule type" value="Genomic_DNA"/>
</dbReference>
<organism evidence="3 4">
    <name type="scientific">Arctia plantaginis</name>
    <name type="common">Wood tiger moth</name>
    <name type="synonym">Phalaena plantaginis</name>
    <dbReference type="NCBI Taxonomy" id="874455"/>
    <lineage>
        <taxon>Eukaryota</taxon>
        <taxon>Metazoa</taxon>
        <taxon>Ecdysozoa</taxon>
        <taxon>Arthropoda</taxon>
        <taxon>Hexapoda</taxon>
        <taxon>Insecta</taxon>
        <taxon>Pterygota</taxon>
        <taxon>Neoptera</taxon>
        <taxon>Endopterygota</taxon>
        <taxon>Lepidoptera</taxon>
        <taxon>Glossata</taxon>
        <taxon>Ditrysia</taxon>
        <taxon>Noctuoidea</taxon>
        <taxon>Erebidae</taxon>
        <taxon>Arctiinae</taxon>
        <taxon>Arctia</taxon>
    </lineage>
</organism>